<keyword evidence="2" id="KW-1185">Reference proteome</keyword>
<evidence type="ECO:0000313" key="1">
    <source>
        <dbReference type="EMBL" id="CAG8666251.1"/>
    </source>
</evidence>
<feature type="non-terminal residue" evidence="1">
    <location>
        <position position="1"/>
    </location>
</feature>
<gene>
    <name evidence="1" type="ORF">SCALOS_LOCUS9211</name>
</gene>
<dbReference type="Proteomes" id="UP000789860">
    <property type="component" value="Unassembled WGS sequence"/>
</dbReference>
<protein>
    <submittedName>
        <fullName evidence="1">2434_t:CDS:1</fullName>
    </submittedName>
</protein>
<name>A0ACA9NSR8_9GLOM</name>
<feature type="non-terminal residue" evidence="1">
    <location>
        <position position="102"/>
    </location>
</feature>
<organism evidence="1 2">
    <name type="scientific">Scutellospora calospora</name>
    <dbReference type="NCBI Taxonomy" id="85575"/>
    <lineage>
        <taxon>Eukaryota</taxon>
        <taxon>Fungi</taxon>
        <taxon>Fungi incertae sedis</taxon>
        <taxon>Mucoromycota</taxon>
        <taxon>Glomeromycotina</taxon>
        <taxon>Glomeromycetes</taxon>
        <taxon>Diversisporales</taxon>
        <taxon>Gigasporaceae</taxon>
        <taxon>Scutellospora</taxon>
    </lineage>
</organism>
<dbReference type="EMBL" id="CAJVPM010027460">
    <property type="protein sequence ID" value="CAG8666251.1"/>
    <property type="molecule type" value="Genomic_DNA"/>
</dbReference>
<proteinExistence type="predicted"/>
<evidence type="ECO:0000313" key="2">
    <source>
        <dbReference type="Proteomes" id="UP000789860"/>
    </source>
</evidence>
<reference evidence="1" key="1">
    <citation type="submission" date="2021-06" db="EMBL/GenBank/DDBJ databases">
        <authorList>
            <person name="Kallberg Y."/>
            <person name="Tangrot J."/>
            <person name="Rosling A."/>
        </authorList>
    </citation>
    <scope>NUCLEOTIDE SEQUENCE</scope>
    <source>
        <strain evidence="1">AU212A</strain>
    </source>
</reference>
<accession>A0ACA9NSR8</accession>
<sequence length="102" mass="11933">KEISKFVKNFYESRSNETYKDMEVQLAETSKLSTSTSSQEDTELRTNPHLSQLYCFKTLPQPKNVTEDKIRNKIIPTESNGKRSQRNTKTKFKIMQSLLKIK</sequence>
<comment type="caution">
    <text evidence="1">The sequence shown here is derived from an EMBL/GenBank/DDBJ whole genome shotgun (WGS) entry which is preliminary data.</text>
</comment>